<keyword evidence="1" id="KW-1133">Transmembrane helix</keyword>
<dbReference type="AlphaFoldDB" id="A0A6J0C6Y4"/>
<dbReference type="InParanoid" id="A0A6J0C6Y4"/>
<evidence type="ECO:0000256" key="1">
    <source>
        <dbReference type="SAM" id="Phobius"/>
    </source>
</evidence>
<dbReference type="PROSITE" id="PS51257">
    <property type="entry name" value="PROKAR_LIPOPROTEIN"/>
    <property type="match status" value="1"/>
</dbReference>
<dbReference type="RefSeq" id="XP_015523101.2">
    <property type="nucleotide sequence ID" value="XM_015667615.2"/>
</dbReference>
<keyword evidence="2" id="KW-1185">Reference proteome</keyword>
<dbReference type="KEGG" id="nlo:107226711"/>
<name>A0A6J0C6Y4_NEOLC</name>
<feature type="transmembrane region" description="Helical" evidence="1">
    <location>
        <begin position="103"/>
        <end position="124"/>
    </location>
</feature>
<evidence type="ECO:0000313" key="3">
    <source>
        <dbReference type="RefSeq" id="XP_015523101.2"/>
    </source>
</evidence>
<organism evidence="3">
    <name type="scientific">Neodiprion lecontei</name>
    <name type="common">Redheaded pine sawfly</name>
    <dbReference type="NCBI Taxonomy" id="441921"/>
    <lineage>
        <taxon>Eukaryota</taxon>
        <taxon>Metazoa</taxon>
        <taxon>Ecdysozoa</taxon>
        <taxon>Arthropoda</taxon>
        <taxon>Hexapoda</taxon>
        <taxon>Insecta</taxon>
        <taxon>Pterygota</taxon>
        <taxon>Neoptera</taxon>
        <taxon>Endopterygota</taxon>
        <taxon>Hymenoptera</taxon>
        <taxon>Tenthredinoidea</taxon>
        <taxon>Diprionidae</taxon>
        <taxon>Diprioninae</taxon>
        <taxon>Neodiprion</taxon>
    </lineage>
</organism>
<dbReference type="OrthoDB" id="10286262at2759"/>
<proteinExistence type="predicted"/>
<accession>A0A6J0C6Y4</accession>
<reference evidence="3" key="1">
    <citation type="submission" date="2025-08" db="UniProtKB">
        <authorList>
            <consortium name="RefSeq"/>
        </authorList>
    </citation>
    <scope>IDENTIFICATION</scope>
    <source>
        <tissue evidence="3">Thorax and Abdomen</tissue>
    </source>
</reference>
<protein>
    <submittedName>
        <fullName evidence="3">Uncharacterized protein LOC107226711</fullName>
    </submittedName>
</protein>
<keyword evidence="1" id="KW-0812">Transmembrane</keyword>
<evidence type="ECO:0000313" key="2">
    <source>
        <dbReference type="Proteomes" id="UP000829291"/>
    </source>
</evidence>
<feature type="transmembrane region" description="Helical" evidence="1">
    <location>
        <begin position="73"/>
        <end position="91"/>
    </location>
</feature>
<dbReference type="GeneID" id="107226711"/>
<keyword evidence="1" id="KW-0472">Membrane</keyword>
<feature type="transmembrane region" description="Helical" evidence="1">
    <location>
        <begin position="15"/>
        <end position="33"/>
    </location>
</feature>
<dbReference type="Proteomes" id="UP000829291">
    <property type="component" value="Chromosome 2"/>
</dbReference>
<sequence>MHPIFFRGSKYCTKLLEWITCFVCIVSACYMEIDSWPRGAFVVALTSCGTSLVISTVFIVSHATRNVHEFTEAVFDVLCITILAVGICVSVKQRSGNKLDELFIGLLALNVLFFLSDLVIYRIVYDPVLCCWIAVRPLVKTDDDRNERNDD</sequence>
<gene>
    <name evidence="3" type="primary">LOC107226711</name>
</gene>
<feature type="transmembrane region" description="Helical" evidence="1">
    <location>
        <begin position="40"/>
        <end position="61"/>
    </location>
</feature>